<dbReference type="Proteomes" id="UP000887540">
    <property type="component" value="Unplaced"/>
</dbReference>
<dbReference type="AlphaFoldDB" id="A0A914CIQ6"/>
<evidence type="ECO:0000256" key="1">
    <source>
        <dbReference type="SAM" id="Coils"/>
    </source>
</evidence>
<reference evidence="3" key="1">
    <citation type="submission" date="2022-11" db="UniProtKB">
        <authorList>
            <consortium name="WormBaseParasite"/>
        </authorList>
    </citation>
    <scope>IDENTIFICATION</scope>
</reference>
<proteinExistence type="predicted"/>
<protein>
    <submittedName>
        <fullName evidence="3">Uncharacterized protein</fullName>
    </submittedName>
</protein>
<name>A0A914CIQ6_9BILA</name>
<organism evidence="2 3">
    <name type="scientific">Acrobeloides nanus</name>
    <dbReference type="NCBI Taxonomy" id="290746"/>
    <lineage>
        <taxon>Eukaryota</taxon>
        <taxon>Metazoa</taxon>
        <taxon>Ecdysozoa</taxon>
        <taxon>Nematoda</taxon>
        <taxon>Chromadorea</taxon>
        <taxon>Rhabditida</taxon>
        <taxon>Tylenchina</taxon>
        <taxon>Cephalobomorpha</taxon>
        <taxon>Cephaloboidea</taxon>
        <taxon>Cephalobidae</taxon>
        <taxon>Acrobeloides</taxon>
    </lineage>
</organism>
<evidence type="ECO:0000313" key="3">
    <source>
        <dbReference type="WBParaSite" id="ACRNAN_scaffold11201.g8109.t1"/>
    </source>
</evidence>
<dbReference type="WBParaSite" id="ACRNAN_scaffold11201.g8109.t1">
    <property type="protein sequence ID" value="ACRNAN_scaffold11201.g8109.t1"/>
    <property type="gene ID" value="ACRNAN_scaffold11201.g8109"/>
</dbReference>
<keyword evidence="2" id="KW-1185">Reference proteome</keyword>
<sequence>MQLQTVQDQKQDLEEFLKYTERQSEVKKDHWKGQLKAKEDYWKKKEDEWKMKEKELNKDLKDLKKDVENKLKWKEDEVKDMKTRFLESQQKLTSSREKYADCMKALMKINCLAESNKSTLENQSVMSYSYEAYQQPYVPHPQTFESVMAMDQYSQGNEAIYKHADGSYETYQHAVGSSQHPAGHQSVVSTQMDFTQSIIVALDAVIPKPKA</sequence>
<evidence type="ECO:0000313" key="2">
    <source>
        <dbReference type="Proteomes" id="UP000887540"/>
    </source>
</evidence>
<feature type="coiled-coil region" evidence="1">
    <location>
        <begin position="3"/>
        <end position="84"/>
    </location>
</feature>
<keyword evidence="1" id="KW-0175">Coiled coil</keyword>
<accession>A0A914CIQ6</accession>